<gene>
    <name evidence="2" type="primary">63</name>
    <name evidence="2" type="ORF">KLUCKY39_63</name>
</gene>
<evidence type="ECO:0000259" key="1">
    <source>
        <dbReference type="Pfam" id="PF24198"/>
    </source>
</evidence>
<accession>G1BN34</accession>
<dbReference type="Proteomes" id="UP000224021">
    <property type="component" value="Segment"/>
</dbReference>
<dbReference type="InterPro" id="IPR055846">
    <property type="entry name" value="DUF7423"/>
</dbReference>
<evidence type="ECO:0000313" key="2">
    <source>
        <dbReference type="EMBL" id="AEJ95249.1"/>
    </source>
</evidence>
<organism evidence="2 3">
    <name type="scientific">Mycobacterium phage KLucky39</name>
    <dbReference type="NCBI Taxonomy" id="1034138"/>
    <lineage>
        <taxon>Viruses</taxon>
        <taxon>Duplodnaviria</taxon>
        <taxon>Heunggongvirae</taxon>
        <taxon>Uroviricota</taxon>
        <taxon>Caudoviricetes</taxon>
        <taxon>Bclasvirinae</taxon>
        <taxon>Pegunavirus</taxon>
        <taxon>Pegunavirus suffolk</taxon>
    </lineage>
</organism>
<protein>
    <recommendedName>
        <fullName evidence="1">DUF7423 domain-containing protein</fullName>
    </recommendedName>
</protein>
<dbReference type="EMBL" id="JF704099">
    <property type="protein sequence ID" value="AEJ95249.1"/>
    <property type="molecule type" value="Genomic_DNA"/>
</dbReference>
<reference evidence="2 3" key="1">
    <citation type="journal article" date="2012" name="J. Virol.">
        <title>Complete Genome Sequences of 138 Mycobacteriophages.</title>
        <authorList>
            <consortium name="the Science Education Alliance Phage Hunters Advancing Genomics and Evolutionary Science Program"/>
            <consortium name="the KwaZulu-Natal Research Institute for Tuberculosis and HIV Mycobacterial Genetics Course Students"/>
            <consortium name="the Phage Hunters Integrating Research and Education Program"/>
            <person name="Hatfull G.F."/>
        </authorList>
    </citation>
    <scope>NUCLEOTIDE SEQUENCE [LARGE SCALE GENOMIC DNA]</scope>
    <source>
        <strain evidence="2 3">KLucky39</strain>
    </source>
</reference>
<proteinExistence type="predicted"/>
<evidence type="ECO:0000313" key="3">
    <source>
        <dbReference type="Proteomes" id="UP000224021"/>
    </source>
</evidence>
<dbReference type="Pfam" id="PF24198">
    <property type="entry name" value="DUF7423"/>
    <property type="match status" value="1"/>
</dbReference>
<sequence length="167" mass="17816">MVQPVSGVLHASLPVVSCPLRHRDAAGCGCQSGRPRSTYPTSVTYRRIMTNNLPAPATPRLRNAASTPLSQAPTSVLAFALGYAAARPQHANTFGPFCAMVEELMTRPSGATDPGPLGDYDQRTVFGSIMATIPPETARQLAMLYQAQRGQRWASTGHREGRAPGGR</sequence>
<feature type="domain" description="DUF7423" evidence="1">
    <location>
        <begin position="66"/>
        <end position="159"/>
    </location>
</feature>
<name>G1BN34_9CAUD</name>